<sequence length="186" mass="21145">MNSLRERLTASWEKQLEVQARKESERARMLPGWRTRAHRRRFTVVMLAGNLVIIGAAAIVHRENWVLFAGLWFGGMAVWMTGFILLRILTGRMSTAFSALLDEREREWRHRVNYVGYQAMFFVIMIAFAYLMVINDTANAAYRGAMMLAALMILGSSVPTLVLGWSLPDDDPEDFIEPATGEESDA</sequence>
<keyword evidence="1" id="KW-0472">Membrane</keyword>
<protein>
    <submittedName>
        <fullName evidence="2">Uncharacterized protein</fullName>
    </submittedName>
</protein>
<dbReference type="EMBL" id="CP015163">
    <property type="protein sequence ID" value="AXB45435.1"/>
    <property type="molecule type" value="Genomic_DNA"/>
</dbReference>
<evidence type="ECO:0000313" key="3">
    <source>
        <dbReference type="Proteomes" id="UP000250434"/>
    </source>
</evidence>
<dbReference type="OrthoDB" id="8896802at2"/>
<feature type="transmembrane region" description="Helical" evidence="1">
    <location>
        <begin position="66"/>
        <end position="86"/>
    </location>
</feature>
<keyword evidence="1" id="KW-0812">Transmembrane</keyword>
<keyword evidence="1" id="KW-1133">Transmembrane helix</keyword>
<feature type="transmembrane region" description="Helical" evidence="1">
    <location>
        <begin position="114"/>
        <end position="133"/>
    </location>
</feature>
<feature type="transmembrane region" description="Helical" evidence="1">
    <location>
        <begin position="145"/>
        <end position="167"/>
    </location>
</feature>
<keyword evidence="3" id="KW-1185">Reference proteome</keyword>
<feature type="transmembrane region" description="Helical" evidence="1">
    <location>
        <begin position="42"/>
        <end position="60"/>
    </location>
</feature>
<dbReference type="AlphaFoldDB" id="A0A344LBL1"/>
<proteinExistence type="predicted"/>
<reference evidence="2 3" key="1">
    <citation type="submission" date="2016-04" db="EMBL/GenBank/DDBJ databases">
        <title>Complete genome sequence and analysis of deep-sea sediment isolate, Amycolatopsis sp. WP1.</title>
        <authorList>
            <person name="Wang H."/>
            <person name="Chen S."/>
            <person name="Wu Q."/>
        </authorList>
    </citation>
    <scope>NUCLEOTIDE SEQUENCE [LARGE SCALE GENOMIC DNA]</scope>
    <source>
        <strain evidence="2 3">WP1</strain>
    </source>
</reference>
<evidence type="ECO:0000256" key="1">
    <source>
        <dbReference type="SAM" id="Phobius"/>
    </source>
</evidence>
<accession>A0A344LBL1</accession>
<name>A0A344LBL1_9PSEU</name>
<dbReference type="Proteomes" id="UP000250434">
    <property type="component" value="Chromosome"/>
</dbReference>
<evidence type="ECO:0000313" key="2">
    <source>
        <dbReference type="EMBL" id="AXB45435.1"/>
    </source>
</evidence>
<gene>
    <name evidence="2" type="ORF">A4R43_25515</name>
</gene>
<organism evidence="2 3">
    <name type="scientific">Amycolatopsis albispora</name>
    <dbReference type="NCBI Taxonomy" id="1804986"/>
    <lineage>
        <taxon>Bacteria</taxon>
        <taxon>Bacillati</taxon>
        <taxon>Actinomycetota</taxon>
        <taxon>Actinomycetes</taxon>
        <taxon>Pseudonocardiales</taxon>
        <taxon>Pseudonocardiaceae</taxon>
        <taxon>Amycolatopsis</taxon>
    </lineage>
</organism>
<dbReference type="KEGG" id="aab:A4R43_25515"/>
<dbReference type="RefSeq" id="WP_113694671.1">
    <property type="nucleotide sequence ID" value="NZ_CP015163.1"/>
</dbReference>